<keyword evidence="1" id="KW-1133">Transmembrane helix</keyword>
<gene>
    <name evidence="2" type="ORF">NCTC12714_02016</name>
</gene>
<proteinExistence type="predicted"/>
<name>A0A377PXK4_9HELI</name>
<evidence type="ECO:0000256" key="1">
    <source>
        <dbReference type="SAM" id="Phobius"/>
    </source>
</evidence>
<organism evidence="2 3">
    <name type="scientific">Helicobacter muridarum</name>
    <dbReference type="NCBI Taxonomy" id="216"/>
    <lineage>
        <taxon>Bacteria</taxon>
        <taxon>Pseudomonadati</taxon>
        <taxon>Campylobacterota</taxon>
        <taxon>Epsilonproteobacteria</taxon>
        <taxon>Campylobacterales</taxon>
        <taxon>Helicobacteraceae</taxon>
        <taxon>Helicobacter</taxon>
    </lineage>
</organism>
<dbReference type="Proteomes" id="UP000255139">
    <property type="component" value="Unassembled WGS sequence"/>
</dbReference>
<keyword evidence="1" id="KW-0472">Membrane</keyword>
<dbReference type="EMBL" id="UGJE01000002">
    <property type="protein sequence ID" value="STQ87194.1"/>
    <property type="molecule type" value="Genomic_DNA"/>
</dbReference>
<accession>A0A377PXK4</accession>
<sequence>MYFAVNVRIKLKKPMVRILIQRLGYYLLQKGENVAYLIIFLFFCCVITYISLIEYQEQESPQYYHTNIENTRKEILELFRKYELKSKCKKELCLRPEIQELTKLNRHIEISQKLIQKIQAKPSNAIYAMHFICKNINCYNFIRDIEIIPNIFILKAQSFDTEIIKQSDANHTDSRTMLSDKINSSKLQWNQQILLLFELQQISREQYAK</sequence>
<reference evidence="2 3" key="1">
    <citation type="submission" date="2018-06" db="EMBL/GenBank/DDBJ databases">
        <authorList>
            <consortium name="Pathogen Informatics"/>
            <person name="Doyle S."/>
        </authorList>
    </citation>
    <scope>NUCLEOTIDE SEQUENCE [LARGE SCALE GENOMIC DNA]</scope>
    <source>
        <strain evidence="2 3">NCTC12714</strain>
    </source>
</reference>
<protein>
    <submittedName>
        <fullName evidence="2">Uncharacterized protein</fullName>
    </submittedName>
</protein>
<feature type="transmembrane region" description="Helical" evidence="1">
    <location>
        <begin position="34"/>
        <end position="53"/>
    </location>
</feature>
<dbReference type="AlphaFoldDB" id="A0A377PXK4"/>
<keyword evidence="1" id="KW-0812">Transmembrane</keyword>
<evidence type="ECO:0000313" key="2">
    <source>
        <dbReference type="EMBL" id="STQ87194.1"/>
    </source>
</evidence>
<evidence type="ECO:0000313" key="3">
    <source>
        <dbReference type="Proteomes" id="UP000255139"/>
    </source>
</evidence>
<keyword evidence="3" id="KW-1185">Reference proteome</keyword>